<dbReference type="OrthoDB" id="3186354at2759"/>
<organism evidence="2 3">
    <name type="scientific">Macrolepiota fuliginosa MF-IS2</name>
    <dbReference type="NCBI Taxonomy" id="1400762"/>
    <lineage>
        <taxon>Eukaryota</taxon>
        <taxon>Fungi</taxon>
        <taxon>Dikarya</taxon>
        <taxon>Basidiomycota</taxon>
        <taxon>Agaricomycotina</taxon>
        <taxon>Agaricomycetes</taxon>
        <taxon>Agaricomycetidae</taxon>
        <taxon>Agaricales</taxon>
        <taxon>Agaricineae</taxon>
        <taxon>Agaricaceae</taxon>
        <taxon>Macrolepiota</taxon>
    </lineage>
</organism>
<feature type="transmembrane region" description="Helical" evidence="1">
    <location>
        <begin position="192"/>
        <end position="210"/>
    </location>
</feature>
<dbReference type="AlphaFoldDB" id="A0A9P5XH29"/>
<gene>
    <name evidence="2" type="ORF">P691DRAFT_809353</name>
</gene>
<evidence type="ECO:0000256" key="1">
    <source>
        <dbReference type="SAM" id="Phobius"/>
    </source>
</evidence>
<proteinExistence type="predicted"/>
<feature type="transmembrane region" description="Helical" evidence="1">
    <location>
        <begin position="118"/>
        <end position="141"/>
    </location>
</feature>
<keyword evidence="3" id="KW-1185">Reference proteome</keyword>
<evidence type="ECO:0000313" key="2">
    <source>
        <dbReference type="EMBL" id="KAF9450829.1"/>
    </source>
</evidence>
<dbReference type="Proteomes" id="UP000807342">
    <property type="component" value="Unassembled WGS sequence"/>
</dbReference>
<dbReference type="EMBL" id="MU151096">
    <property type="protein sequence ID" value="KAF9450829.1"/>
    <property type="molecule type" value="Genomic_DNA"/>
</dbReference>
<name>A0A9P5XH29_9AGAR</name>
<evidence type="ECO:0000313" key="3">
    <source>
        <dbReference type="Proteomes" id="UP000807342"/>
    </source>
</evidence>
<feature type="transmembrane region" description="Helical" evidence="1">
    <location>
        <begin position="56"/>
        <end position="76"/>
    </location>
</feature>
<reference evidence="2" key="1">
    <citation type="submission" date="2020-11" db="EMBL/GenBank/DDBJ databases">
        <authorList>
            <consortium name="DOE Joint Genome Institute"/>
            <person name="Ahrendt S."/>
            <person name="Riley R."/>
            <person name="Andreopoulos W."/>
            <person name="Labutti K."/>
            <person name="Pangilinan J."/>
            <person name="Ruiz-Duenas F.J."/>
            <person name="Barrasa J.M."/>
            <person name="Sanchez-Garcia M."/>
            <person name="Camarero S."/>
            <person name="Miyauchi S."/>
            <person name="Serrano A."/>
            <person name="Linde D."/>
            <person name="Babiker R."/>
            <person name="Drula E."/>
            <person name="Ayuso-Fernandez I."/>
            <person name="Pacheco R."/>
            <person name="Padilla G."/>
            <person name="Ferreira P."/>
            <person name="Barriuso J."/>
            <person name="Kellner H."/>
            <person name="Castanera R."/>
            <person name="Alfaro M."/>
            <person name="Ramirez L."/>
            <person name="Pisabarro A.G."/>
            <person name="Kuo A."/>
            <person name="Tritt A."/>
            <person name="Lipzen A."/>
            <person name="He G."/>
            <person name="Yan M."/>
            <person name="Ng V."/>
            <person name="Cullen D."/>
            <person name="Martin F."/>
            <person name="Rosso M.-N."/>
            <person name="Henrissat B."/>
            <person name="Hibbett D."/>
            <person name="Martinez A.T."/>
            <person name="Grigoriev I.V."/>
        </authorList>
    </citation>
    <scope>NUCLEOTIDE SEQUENCE</scope>
    <source>
        <strain evidence="2">MF-IS2</strain>
    </source>
</reference>
<feature type="transmembrane region" description="Helical" evidence="1">
    <location>
        <begin position="161"/>
        <end position="180"/>
    </location>
</feature>
<feature type="transmembrane region" description="Helical" evidence="1">
    <location>
        <begin position="88"/>
        <end position="106"/>
    </location>
</feature>
<feature type="transmembrane region" description="Helical" evidence="1">
    <location>
        <begin position="12"/>
        <end position="36"/>
    </location>
</feature>
<keyword evidence="1" id="KW-0472">Membrane</keyword>
<keyword evidence="1" id="KW-1133">Transmembrane helix</keyword>
<keyword evidence="1" id="KW-0812">Transmembrane</keyword>
<sequence>MYLLYRSRAATHWCLFVVAILMFALATGDIGLTHYYLFRDRLGEGHGDPAPRLRQIYVKMMLYLTSNLIADVFLIFRCYMVWGRRKRVITVPTILLLVSTVFGFVFQGLAPSQARDYGIIFLWLTFALNTSVASLIAFQIWWMSRELSRVPTGPVHTNKCCYIIAIVMESGALYPIYVLISVVVKSLVLRNSLAQVVGIVPTMVIIQIGLGGHTHSAEKTINSLSTNTVQQQTEIAFAEGTGSRDITHLG</sequence>
<comment type="caution">
    <text evidence="2">The sequence shown here is derived from an EMBL/GenBank/DDBJ whole genome shotgun (WGS) entry which is preliminary data.</text>
</comment>
<accession>A0A9P5XH29</accession>
<protein>
    <submittedName>
        <fullName evidence="2">Uncharacterized protein</fullName>
    </submittedName>
</protein>